<dbReference type="SUPFAM" id="SSF53474">
    <property type="entry name" value="alpha/beta-Hydrolases"/>
    <property type="match status" value="1"/>
</dbReference>
<keyword evidence="2" id="KW-1185">Reference proteome</keyword>
<accession>A0A915KGW9</accession>
<sequence>EWHQDQKVTDHNQNRCHQAKDKAKQNSKPDLISAVLTQCMKNDQHFWLVCWLHYLGDWKHKHIAQNYPTSWGVVHTADLPIIFCNPLDDENSSNVSFTSGEVALCRLMAQFSTNFQRTG</sequence>
<dbReference type="Gene3D" id="3.40.50.1820">
    <property type="entry name" value="alpha/beta hydrolase"/>
    <property type="match status" value="1"/>
</dbReference>
<reference evidence="3" key="1">
    <citation type="submission" date="2022-11" db="UniProtKB">
        <authorList>
            <consortium name="WormBaseParasite"/>
        </authorList>
    </citation>
    <scope>IDENTIFICATION</scope>
</reference>
<evidence type="ECO:0000313" key="2">
    <source>
        <dbReference type="Proteomes" id="UP000887565"/>
    </source>
</evidence>
<feature type="compositionally biased region" description="Basic and acidic residues" evidence="1">
    <location>
        <begin position="1"/>
        <end position="24"/>
    </location>
</feature>
<organism evidence="2 3">
    <name type="scientific">Romanomermis culicivorax</name>
    <name type="common">Nematode worm</name>
    <dbReference type="NCBI Taxonomy" id="13658"/>
    <lineage>
        <taxon>Eukaryota</taxon>
        <taxon>Metazoa</taxon>
        <taxon>Ecdysozoa</taxon>
        <taxon>Nematoda</taxon>
        <taxon>Enoplea</taxon>
        <taxon>Dorylaimia</taxon>
        <taxon>Mermithida</taxon>
        <taxon>Mermithoidea</taxon>
        <taxon>Mermithidae</taxon>
        <taxon>Romanomermis</taxon>
    </lineage>
</organism>
<proteinExistence type="predicted"/>
<feature type="region of interest" description="Disordered" evidence="1">
    <location>
        <begin position="1"/>
        <end position="27"/>
    </location>
</feature>
<name>A0A915KGW9_ROMCU</name>
<evidence type="ECO:0000313" key="3">
    <source>
        <dbReference type="WBParaSite" id="nRc.2.0.1.t37226-RA"/>
    </source>
</evidence>
<dbReference type="Proteomes" id="UP000887565">
    <property type="component" value="Unplaced"/>
</dbReference>
<protein>
    <submittedName>
        <fullName evidence="3">Carboxylesterase type B domain-containing protein</fullName>
    </submittedName>
</protein>
<evidence type="ECO:0000256" key="1">
    <source>
        <dbReference type="SAM" id="MobiDB-lite"/>
    </source>
</evidence>
<dbReference type="WBParaSite" id="nRc.2.0.1.t37226-RA">
    <property type="protein sequence ID" value="nRc.2.0.1.t37226-RA"/>
    <property type="gene ID" value="nRc.2.0.1.g37226"/>
</dbReference>
<dbReference type="AlphaFoldDB" id="A0A915KGW9"/>
<dbReference type="InterPro" id="IPR029058">
    <property type="entry name" value="AB_hydrolase_fold"/>
</dbReference>